<organism evidence="1">
    <name type="scientific">marine metagenome</name>
    <dbReference type="NCBI Taxonomy" id="408172"/>
    <lineage>
        <taxon>unclassified sequences</taxon>
        <taxon>metagenomes</taxon>
        <taxon>ecological metagenomes</taxon>
    </lineage>
</organism>
<proteinExistence type="predicted"/>
<accession>A0A383C078</accession>
<protein>
    <submittedName>
        <fullName evidence="1">Uncharacterized protein</fullName>
    </submittedName>
</protein>
<gene>
    <name evidence="1" type="ORF">METZ01_LOCUS478415</name>
</gene>
<name>A0A383C078_9ZZZZ</name>
<evidence type="ECO:0000313" key="1">
    <source>
        <dbReference type="EMBL" id="SVE25561.1"/>
    </source>
</evidence>
<reference evidence="1" key="1">
    <citation type="submission" date="2018-05" db="EMBL/GenBank/DDBJ databases">
        <authorList>
            <person name="Lanie J.A."/>
            <person name="Ng W.-L."/>
            <person name="Kazmierczak K.M."/>
            <person name="Andrzejewski T.M."/>
            <person name="Davidsen T.M."/>
            <person name="Wayne K.J."/>
            <person name="Tettelin H."/>
            <person name="Glass J.I."/>
            <person name="Rusch D."/>
            <person name="Podicherti R."/>
            <person name="Tsui H.-C.T."/>
            <person name="Winkler M.E."/>
        </authorList>
    </citation>
    <scope>NUCLEOTIDE SEQUENCE</scope>
</reference>
<feature type="non-terminal residue" evidence="1">
    <location>
        <position position="45"/>
    </location>
</feature>
<sequence length="45" mass="4654">MKQVLLIALVVALTVGAMAAGAGIYKWAAPERVIVPPTIVPPTPE</sequence>
<dbReference type="AlphaFoldDB" id="A0A383C078"/>
<dbReference type="EMBL" id="UINC01204710">
    <property type="protein sequence ID" value="SVE25561.1"/>
    <property type="molecule type" value="Genomic_DNA"/>
</dbReference>